<sequence>MKLPLLVVLGAFVLNVNGWLRGKPLSKLDLPNAQLEQHYHHRLPPFLKNVTEDARWEFFGIVRDLSTSMNEKAKEIQAWAKRQGPSVEEGVAKYFKKMDKFWNKVHDNTKRTLNELPTVYPKVHEIMSNMDLTPREIYNKIRELKLDSVTSHSLHAVVMAVIHSDADRDSYFMNADTFLERVAGPKIRKHFSLPGSN</sequence>
<organism evidence="4 5">
    <name type="scientific">Heligmosomoides polygyrus</name>
    <name type="common">Parasitic roundworm</name>
    <dbReference type="NCBI Taxonomy" id="6339"/>
    <lineage>
        <taxon>Eukaryota</taxon>
        <taxon>Metazoa</taxon>
        <taxon>Ecdysozoa</taxon>
        <taxon>Nematoda</taxon>
        <taxon>Chromadorea</taxon>
        <taxon>Rhabditida</taxon>
        <taxon>Rhabditina</taxon>
        <taxon>Rhabditomorpha</taxon>
        <taxon>Strongyloidea</taxon>
        <taxon>Heligmosomidae</taxon>
        <taxon>Heligmosomoides</taxon>
    </lineage>
</organism>
<dbReference type="InterPro" id="IPR003677">
    <property type="entry name" value="ANIS5_cation-bd"/>
</dbReference>
<dbReference type="Proteomes" id="UP000050761">
    <property type="component" value="Unassembled WGS sequence"/>
</dbReference>
<protein>
    <submittedName>
        <fullName evidence="5">DUF148 domain-containing protein</fullName>
    </submittedName>
</protein>
<keyword evidence="1" id="KW-0732">Signal</keyword>
<reference evidence="5" key="2">
    <citation type="submission" date="2019-09" db="UniProtKB">
        <authorList>
            <consortium name="WormBaseParasite"/>
        </authorList>
    </citation>
    <scope>IDENTIFICATION</scope>
</reference>
<evidence type="ECO:0000259" key="2">
    <source>
        <dbReference type="Pfam" id="PF02520"/>
    </source>
</evidence>
<dbReference type="InterPro" id="IPR052823">
    <property type="entry name" value="SXP/RAL-2_related"/>
</dbReference>
<accession>A0A183GI10</accession>
<proteinExistence type="predicted"/>
<reference evidence="3 4" key="1">
    <citation type="submission" date="2018-11" db="EMBL/GenBank/DDBJ databases">
        <authorList>
            <consortium name="Pathogen Informatics"/>
        </authorList>
    </citation>
    <scope>NUCLEOTIDE SEQUENCE [LARGE SCALE GENOMIC DNA]</scope>
</reference>
<dbReference type="Pfam" id="PF02520">
    <property type="entry name" value="ANIS5_cation-bd"/>
    <property type="match status" value="1"/>
</dbReference>
<name>A0A183GI10_HELPZ</name>
<dbReference type="AlphaFoldDB" id="A0A183GI10"/>
<evidence type="ECO:0000313" key="4">
    <source>
        <dbReference type="Proteomes" id="UP000050761"/>
    </source>
</evidence>
<keyword evidence="4" id="KW-1185">Reference proteome</keyword>
<dbReference type="WBParaSite" id="HPBE_0002224201-mRNA-1">
    <property type="protein sequence ID" value="HPBE_0002224201-mRNA-1"/>
    <property type="gene ID" value="HPBE_0002224201"/>
</dbReference>
<dbReference type="OrthoDB" id="5801361at2759"/>
<dbReference type="EMBL" id="UZAH01033790">
    <property type="protein sequence ID" value="VDP31229.1"/>
    <property type="molecule type" value="Genomic_DNA"/>
</dbReference>
<evidence type="ECO:0000313" key="5">
    <source>
        <dbReference type="WBParaSite" id="HPBE_0002224201-mRNA-1"/>
    </source>
</evidence>
<evidence type="ECO:0000313" key="3">
    <source>
        <dbReference type="EMBL" id="VDP31229.1"/>
    </source>
</evidence>
<dbReference type="PANTHER" id="PTHR21593">
    <property type="entry name" value="PRION-LIKE- Q/N-RICH -DOMAIN-BEARING PROTEIN PROTEIN"/>
    <property type="match status" value="1"/>
</dbReference>
<feature type="signal peptide" evidence="1">
    <location>
        <begin position="1"/>
        <end position="18"/>
    </location>
</feature>
<feature type="domain" description="SXP/RAL-2 family protein Ani s 5-like cation-binding" evidence="2">
    <location>
        <begin position="54"/>
        <end position="145"/>
    </location>
</feature>
<feature type="chain" id="PRO_5044552071" evidence="1">
    <location>
        <begin position="19"/>
        <end position="197"/>
    </location>
</feature>
<evidence type="ECO:0000256" key="1">
    <source>
        <dbReference type="SAM" id="SignalP"/>
    </source>
</evidence>
<gene>
    <name evidence="3" type="ORF">HPBE_LOCUS22241</name>
</gene>
<dbReference type="PANTHER" id="PTHR21593:SF36">
    <property type="entry name" value="DUF148 DOMAIN-CONTAINING PROTEIN-RELATED"/>
    <property type="match status" value="1"/>
</dbReference>
<accession>A0A3P8G868</accession>